<dbReference type="Proteomes" id="UP000001589">
    <property type="component" value="Chromosome"/>
</dbReference>
<reference evidence="2 3" key="1">
    <citation type="journal article" date="2007" name="PLoS Genet.">
        <title>Patterns and implications of gene gain and loss in the evolution of Prochlorococcus.</title>
        <authorList>
            <person name="Kettler G.C."/>
            <person name="Martiny A.C."/>
            <person name="Huang K."/>
            <person name="Zucker J."/>
            <person name="Coleman M.L."/>
            <person name="Rodrigue S."/>
            <person name="Chen F."/>
            <person name="Lapidus A."/>
            <person name="Ferriera S."/>
            <person name="Johnson J."/>
            <person name="Steglich C."/>
            <person name="Church G.M."/>
            <person name="Richardson P."/>
            <person name="Chisholm S.W."/>
        </authorList>
    </citation>
    <scope>NUCLEOTIDE SEQUENCE [LARGE SCALE GENOMIC DNA]</scope>
    <source>
        <strain evidence="2 3">MIT 9515</strain>
    </source>
</reference>
<dbReference type="EMBL" id="CP000552">
    <property type="protein sequence ID" value="ABM72589.1"/>
    <property type="molecule type" value="Genomic_DNA"/>
</dbReference>
<dbReference type="AlphaFoldDB" id="A2BXS8"/>
<dbReference type="GO" id="GO:0016757">
    <property type="term" value="F:glycosyltransferase activity"/>
    <property type="evidence" value="ECO:0007669"/>
    <property type="project" value="InterPro"/>
</dbReference>
<dbReference type="eggNOG" id="COG0438">
    <property type="taxonomic scope" value="Bacteria"/>
</dbReference>
<dbReference type="InterPro" id="IPR001296">
    <property type="entry name" value="Glyco_trans_1"/>
</dbReference>
<dbReference type="STRING" id="167542.P9515_13821"/>
<sequence length="442" mass="51071">MKQKIRYLHLSDNFYPLMTGGTEIFIQQLINVQISLPEKYEVIWACHKSNNRYKFKSNNLENYKIFLDPVLQDNRLNTFSFIVKEVPGFYELLKRFKPDVVHIHSFGSKTTINHVEVIKAFGAKLIFSLHTPPCSCMGNLLNASHDICTGDLIDRRCTFLRLKSKGIPYLLAKLISYQNGWPFSPNYKNIISRLLTSRKLTSNMHISWINLMNQADNIHVLSDWCKNMLIKQKISSNKINLIRTAGPQKLSNKKRLPMEDDVLKLVFWGRCNPEKGLEIVIEAILMLNKDLPVKLDIYGPYWGEDNYSINLIKKIKNDLRINYLGNIPQQELLNKLQYYDLGVVPSIWMETGPLTILEAFAAGLPIAGTNLGGIKELLDNQLGCFLLPSDPIDWKNLFSNLLNNKVILSEFRPPKIRTFYDIESDFERLILKKYIKKDSLDI</sequence>
<organism evidence="2 3">
    <name type="scientific">Prochlorococcus marinus (strain MIT 9515)</name>
    <dbReference type="NCBI Taxonomy" id="167542"/>
    <lineage>
        <taxon>Bacteria</taxon>
        <taxon>Bacillati</taxon>
        <taxon>Cyanobacteriota</taxon>
        <taxon>Cyanophyceae</taxon>
        <taxon>Synechococcales</taxon>
        <taxon>Prochlorococcaceae</taxon>
        <taxon>Prochlorococcus</taxon>
    </lineage>
</organism>
<dbReference type="RefSeq" id="WP_011820686.1">
    <property type="nucleotide sequence ID" value="NC_008817.1"/>
</dbReference>
<dbReference type="InterPro" id="IPR050194">
    <property type="entry name" value="Glycosyltransferase_grp1"/>
</dbReference>
<name>A2BXS8_PROM5</name>
<protein>
    <recommendedName>
        <fullName evidence="1">Glycosyl transferase family 1 domain-containing protein</fullName>
    </recommendedName>
</protein>
<dbReference type="SUPFAM" id="SSF53756">
    <property type="entry name" value="UDP-Glycosyltransferase/glycogen phosphorylase"/>
    <property type="match status" value="1"/>
</dbReference>
<dbReference type="KEGG" id="pmc:P9515_13821"/>
<dbReference type="PANTHER" id="PTHR45947">
    <property type="entry name" value="SULFOQUINOVOSYL TRANSFERASE SQD2"/>
    <property type="match status" value="1"/>
</dbReference>
<dbReference type="OrthoDB" id="9815550at2"/>
<accession>A2BXS8</accession>
<evidence type="ECO:0000313" key="3">
    <source>
        <dbReference type="Proteomes" id="UP000001589"/>
    </source>
</evidence>
<dbReference type="GeneID" id="60201877"/>
<gene>
    <name evidence="2" type="ordered locus">P9515_13821</name>
</gene>
<dbReference type="PANTHER" id="PTHR45947:SF3">
    <property type="entry name" value="SULFOQUINOVOSYL TRANSFERASE SQD2"/>
    <property type="match status" value="1"/>
</dbReference>
<dbReference type="Pfam" id="PF00534">
    <property type="entry name" value="Glycos_transf_1"/>
    <property type="match status" value="1"/>
</dbReference>
<evidence type="ECO:0000313" key="2">
    <source>
        <dbReference type="EMBL" id="ABM72589.1"/>
    </source>
</evidence>
<dbReference type="CAZy" id="GT4">
    <property type="family name" value="Glycosyltransferase Family 4"/>
</dbReference>
<dbReference type="HOGENOM" id="CLU_009583_35_1_3"/>
<evidence type="ECO:0000259" key="1">
    <source>
        <dbReference type="Pfam" id="PF00534"/>
    </source>
</evidence>
<feature type="domain" description="Glycosyl transferase family 1" evidence="1">
    <location>
        <begin position="252"/>
        <end position="405"/>
    </location>
</feature>
<proteinExistence type="predicted"/>
<dbReference type="Gene3D" id="3.40.50.2000">
    <property type="entry name" value="Glycogen Phosphorylase B"/>
    <property type="match status" value="2"/>
</dbReference>